<organism evidence="7 8">
    <name type="scientific">Terrihabitans rhizophilus</name>
    <dbReference type="NCBI Taxonomy" id="3092662"/>
    <lineage>
        <taxon>Bacteria</taxon>
        <taxon>Pseudomonadati</taxon>
        <taxon>Pseudomonadota</taxon>
        <taxon>Alphaproteobacteria</taxon>
        <taxon>Hyphomicrobiales</taxon>
        <taxon>Terrihabitans</taxon>
    </lineage>
</organism>
<feature type="transmembrane region" description="Helical" evidence="6">
    <location>
        <begin position="29"/>
        <end position="48"/>
    </location>
</feature>
<feature type="transmembrane region" description="Helical" evidence="6">
    <location>
        <begin position="394"/>
        <end position="417"/>
    </location>
</feature>
<evidence type="ECO:0000313" key="7">
    <source>
        <dbReference type="EMBL" id="MDX6805663.1"/>
    </source>
</evidence>
<evidence type="ECO:0000256" key="2">
    <source>
        <dbReference type="ARBA" id="ARBA00022475"/>
    </source>
</evidence>
<feature type="transmembrane region" description="Helical" evidence="6">
    <location>
        <begin position="262"/>
        <end position="289"/>
    </location>
</feature>
<dbReference type="EMBL" id="JAXAFJ010000002">
    <property type="protein sequence ID" value="MDX6805663.1"/>
    <property type="molecule type" value="Genomic_DNA"/>
</dbReference>
<keyword evidence="5 6" id="KW-0472">Membrane</keyword>
<evidence type="ECO:0000256" key="3">
    <source>
        <dbReference type="ARBA" id="ARBA00022692"/>
    </source>
</evidence>
<evidence type="ECO:0000256" key="5">
    <source>
        <dbReference type="ARBA" id="ARBA00023136"/>
    </source>
</evidence>
<evidence type="ECO:0000256" key="1">
    <source>
        <dbReference type="ARBA" id="ARBA00004651"/>
    </source>
</evidence>
<gene>
    <name evidence="7" type="ORF">SCD90_06275</name>
</gene>
<keyword evidence="4 6" id="KW-1133">Transmembrane helix</keyword>
<accession>A0ABU4RN53</accession>
<feature type="transmembrane region" description="Helical" evidence="6">
    <location>
        <begin position="169"/>
        <end position="189"/>
    </location>
</feature>
<feature type="transmembrane region" description="Helical" evidence="6">
    <location>
        <begin position="362"/>
        <end position="382"/>
    </location>
</feature>
<dbReference type="Pfam" id="PF13520">
    <property type="entry name" value="AA_permease_2"/>
    <property type="match status" value="1"/>
</dbReference>
<keyword evidence="2" id="KW-1003">Cell membrane</keyword>
<dbReference type="RefSeq" id="WP_319843769.1">
    <property type="nucleotide sequence ID" value="NZ_JAXAFJ010000002.1"/>
</dbReference>
<feature type="transmembrane region" description="Helical" evidence="6">
    <location>
        <begin position="429"/>
        <end position="449"/>
    </location>
</feature>
<comment type="caution">
    <text evidence="7">The sequence shown here is derived from an EMBL/GenBank/DDBJ whole genome shotgun (WGS) entry which is preliminary data.</text>
</comment>
<evidence type="ECO:0000256" key="6">
    <source>
        <dbReference type="SAM" id="Phobius"/>
    </source>
</evidence>
<feature type="transmembrane region" description="Helical" evidence="6">
    <location>
        <begin position="219"/>
        <end position="241"/>
    </location>
</feature>
<dbReference type="Gene3D" id="1.20.1740.10">
    <property type="entry name" value="Amino acid/polyamine transporter I"/>
    <property type="match status" value="1"/>
</dbReference>
<feature type="transmembrane region" description="Helical" evidence="6">
    <location>
        <begin position="60"/>
        <end position="82"/>
    </location>
</feature>
<evidence type="ECO:0000313" key="8">
    <source>
        <dbReference type="Proteomes" id="UP001274321"/>
    </source>
</evidence>
<protein>
    <submittedName>
        <fullName evidence="7">Amino acid permease</fullName>
    </submittedName>
</protein>
<dbReference type="PANTHER" id="PTHR42770:SF7">
    <property type="entry name" value="MEMBRANE PROTEIN"/>
    <property type="match status" value="1"/>
</dbReference>
<keyword evidence="3 6" id="KW-0812">Transmembrane</keyword>
<dbReference type="Proteomes" id="UP001274321">
    <property type="component" value="Unassembled WGS sequence"/>
</dbReference>
<comment type="subcellular location">
    <subcellularLocation>
        <location evidence="1">Cell membrane</location>
        <topology evidence="1">Multi-pass membrane protein</topology>
    </subcellularLocation>
</comment>
<name>A0ABU4RN53_9HYPH</name>
<feature type="transmembrane region" description="Helical" evidence="6">
    <location>
        <begin position="143"/>
        <end position="162"/>
    </location>
</feature>
<dbReference type="PANTHER" id="PTHR42770">
    <property type="entry name" value="AMINO ACID TRANSPORTER-RELATED"/>
    <property type="match status" value="1"/>
</dbReference>
<keyword evidence="8" id="KW-1185">Reference proteome</keyword>
<sequence>MSHQDAGAGGVKYQTVDDAYFAKRGLTRYAGVASLWALGVGAVISGHFSGWNFGFSTGGWGGMVVAAIIIAIMYLGLTFSIAEMSAALPHTGAAYSFSRTAMGPWGGFLTGLCENVEYVITPAVVVTFITAYVNSIVGFDPAWSPVVWIIFYAIFVSLNVFGLELSFKVTMVVTLISLAVLVFFWVSAIPNMDFSRWALNIGVGPDGAAVELPEGGGSLFPFGFSGVLATLPFAVWLFLAIEQLPLAAEESVDPKRDMPKGIILGMITLIISAFMIVLLNPSVIGVGSFKLSSSLEPLLDGFRAVYGDSGVVLLGIVALTGLIASFHTILYAQGRQIYSLSRAGYFPRGLSITHSKYRTPHLALLVGALTGLAVMLVIWFALGAEQAGASIGSVLLNMAVSGAMFSYIAQAASFILLRRNAPHIERPFRSPLGVPGAVLTIIIAVVTLFYQVQDPNFTKGVMWVLVWFAIAIVYFALVGRHKLVLSPEEEFALSKGAAEYRSH</sequence>
<dbReference type="InterPro" id="IPR050367">
    <property type="entry name" value="APC_superfamily"/>
</dbReference>
<reference evidence="7 8" key="1">
    <citation type="submission" date="2023-11" db="EMBL/GenBank/DDBJ databases">
        <authorList>
            <person name="Bao R."/>
        </authorList>
    </citation>
    <scope>NUCLEOTIDE SEQUENCE [LARGE SCALE GENOMIC DNA]</scope>
    <source>
        <strain evidence="7 8">PJ23</strain>
    </source>
</reference>
<evidence type="ECO:0000256" key="4">
    <source>
        <dbReference type="ARBA" id="ARBA00022989"/>
    </source>
</evidence>
<feature type="transmembrane region" description="Helical" evidence="6">
    <location>
        <begin position="461"/>
        <end position="478"/>
    </location>
</feature>
<dbReference type="PIRSF" id="PIRSF006060">
    <property type="entry name" value="AA_transporter"/>
    <property type="match status" value="1"/>
</dbReference>
<dbReference type="InterPro" id="IPR002293">
    <property type="entry name" value="AA/rel_permease1"/>
</dbReference>
<feature type="transmembrane region" description="Helical" evidence="6">
    <location>
        <begin position="309"/>
        <end position="332"/>
    </location>
</feature>
<proteinExistence type="predicted"/>